<name>W2TG61_NECAM</name>
<feature type="compositionally biased region" description="Basic and acidic residues" evidence="1">
    <location>
        <begin position="15"/>
        <end position="43"/>
    </location>
</feature>
<sequence>MKNVSDGDEYSTPGEEVHHPRRDVNEERRRALDDVGSVSERRGRREKKNAHTQCDRAERMHLNTQHIVRRALAVR</sequence>
<evidence type="ECO:0000313" key="3">
    <source>
        <dbReference type="Proteomes" id="UP000053676"/>
    </source>
</evidence>
<reference evidence="3" key="1">
    <citation type="journal article" date="2014" name="Nat. Genet.">
        <title>Genome of the human hookworm Necator americanus.</title>
        <authorList>
            <person name="Tang Y.T."/>
            <person name="Gao X."/>
            <person name="Rosa B.A."/>
            <person name="Abubucker S."/>
            <person name="Hallsworth-Pepin K."/>
            <person name="Martin J."/>
            <person name="Tyagi R."/>
            <person name="Heizer E."/>
            <person name="Zhang X."/>
            <person name="Bhonagiri-Palsikar V."/>
            <person name="Minx P."/>
            <person name="Warren W.C."/>
            <person name="Wang Q."/>
            <person name="Zhan B."/>
            <person name="Hotez P.J."/>
            <person name="Sternberg P.W."/>
            <person name="Dougall A."/>
            <person name="Gaze S.T."/>
            <person name="Mulvenna J."/>
            <person name="Sotillo J."/>
            <person name="Ranganathan S."/>
            <person name="Rabelo E.M."/>
            <person name="Wilson R.K."/>
            <person name="Felgner P.L."/>
            <person name="Bethony J."/>
            <person name="Hawdon J.M."/>
            <person name="Gasser R.B."/>
            <person name="Loukas A."/>
            <person name="Mitreva M."/>
        </authorList>
    </citation>
    <scope>NUCLEOTIDE SEQUENCE [LARGE SCALE GENOMIC DNA]</scope>
</reference>
<proteinExistence type="predicted"/>
<evidence type="ECO:0000313" key="2">
    <source>
        <dbReference type="EMBL" id="ETN80589.1"/>
    </source>
</evidence>
<dbReference type="EMBL" id="KI659040">
    <property type="protein sequence ID" value="ETN80589.1"/>
    <property type="molecule type" value="Genomic_DNA"/>
</dbReference>
<organism evidence="2 3">
    <name type="scientific">Necator americanus</name>
    <name type="common">Human hookworm</name>
    <dbReference type="NCBI Taxonomy" id="51031"/>
    <lineage>
        <taxon>Eukaryota</taxon>
        <taxon>Metazoa</taxon>
        <taxon>Ecdysozoa</taxon>
        <taxon>Nematoda</taxon>
        <taxon>Chromadorea</taxon>
        <taxon>Rhabditida</taxon>
        <taxon>Rhabditina</taxon>
        <taxon>Rhabditomorpha</taxon>
        <taxon>Strongyloidea</taxon>
        <taxon>Ancylostomatidae</taxon>
        <taxon>Bunostominae</taxon>
        <taxon>Necator</taxon>
    </lineage>
</organism>
<gene>
    <name evidence="2" type="ORF">NECAME_02336</name>
</gene>
<keyword evidence="3" id="KW-1185">Reference proteome</keyword>
<accession>W2TG61</accession>
<dbReference type="Proteomes" id="UP000053676">
    <property type="component" value="Unassembled WGS sequence"/>
</dbReference>
<feature type="region of interest" description="Disordered" evidence="1">
    <location>
        <begin position="1"/>
        <end position="54"/>
    </location>
</feature>
<protein>
    <submittedName>
        <fullName evidence="2">Uncharacterized protein</fullName>
    </submittedName>
</protein>
<evidence type="ECO:0000256" key="1">
    <source>
        <dbReference type="SAM" id="MobiDB-lite"/>
    </source>
</evidence>
<dbReference type="AlphaFoldDB" id="W2TG61"/>
<dbReference type="KEGG" id="nai:NECAME_02336"/>